<protein>
    <submittedName>
        <fullName evidence="1">Uncharacterized protein</fullName>
    </submittedName>
</protein>
<dbReference type="EMBL" id="JANPWB010000002">
    <property type="protein sequence ID" value="KAJ1209196.1"/>
    <property type="molecule type" value="Genomic_DNA"/>
</dbReference>
<dbReference type="Proteomes" id="UP001066276">
    <property type="component" value="Chromosome 1_2"/>
</dbReference>
<name>A0AAV7W894_PLEWA</name>
<sequence>MPAALRVTICVSPARAPELGVLRPSARTGLAGQQGPSAPLASTGLCFVFAIFCAAGPIPIHRSLATSVRLRVMSSTSYWPSGPSRYLAGCWRLQSEAEVGHMRRIPGPGVLCSQLLWLQHRQPCSFRPQLGLVTGGTT</sequence>
<accession>A0AAV7W894</accession>
<proteinExistence type="predicted"/>
<evidence type="ECO:0000313" key="1">
    <source>
        <dbReference type="EMBL" id="KAJ1209196.1"/>
    </source>
</evidence>
<reference evidence="1" key="1">
    <citation type="journal article" date="2022" name="bioRxiv">
        <title>Sequencing and chromosome-scale assembly of the giantPleurodeles waltlgenome.</title>
        <authorList>
            <person name="Brown T."/>
            <person name="Elewa A."/>
            <person name="Iarovenko S."/>
            <person name="Subramanian E."/>
            <person name="Araus A.J."/>
            <person name="Petzold A."/>
            <person name="Susuki M."/>
            <person name="Suzuki K.-i.T."/>
            <person name="Hayashi T."/>
            <person name="Toyoda A."/>
            <person name="Oliveira C."/>
            <person name="Osipova E."/>
            <person name="Leigh N.D."/>
            <person name="Simon A."/>
            <person name="Yun M.H."/>
        </authorList>
    </citation>
    <scope>NUCLEOTIDE SEQUENCE</scope>
    <source>
        <strain evidence="1">20211129_DDA</strain>
        <tissue evidence="1">Liver</tissue>
    </source>
</reference>
<gene>
    <name evidence="1" type="ORF">NDU88_004574</name>
</gene>
<organism evidence="1 2">
    <name type="scientific">Pleurodeles waltl</name>
    <name type="common">Iberian ribbed newt</name>
    <dbReference type="NCBI Taxonomy" id="8319"/>
    <lineage>
        <taxon>Eukaryota</taxon>
        <taxon>Metazoa</taxon>
        <taxon>Chordata</taxon>
        <taxon>Craniata</taxon>
        <taxon>Vertebrata</taxon>
        <taxon>Euteleostomi</taxon>
        <taxon>Amphibia</taxon>
        <taxon>Batrachia</taxon>
        <taxon>Caudata</taxon>
        <taxon>Salamandroidea</taxon>
        <taxon>Salamandridae</taxon>
        <taxon>Pleurodelinae</taxon>
        <taxon>Pleurodeles</taxon>
    </lineage>
</organism>
<keyword evidence="2" id="KW-1185">Reference proteome</keyword>
<dbReference type="AlphaFoldDB" id="A0AAV7W894"/>
<evidence type="ECO:0000313" key="2">
    <source>
        <dbReference type="Proteomes" id="UP001066276"/>
    </source>
</evidence>
<comment type="caution">
    <text evidence="1">The sequence shown here is derived from an EMBL/GenBank/DDBJ whole genome shotgun (WGS) entry which is preliminary data.</text>
</comment>